<dbReference type="Gene3D" id="3.30.70.890">
    <property type="entry name" value="GHMP kinase, C-terminal domain"/>
    <property type="match status" value="1"/>
</dbReference>
<dbReference type="PROSITE" id="PS51186">
    <property type="entry name" value="GNAT"/>
    <property type="match status" value="1"/>
</dbReference>
<dbReference type="GO" id="GO:0005524">
    <property type="term" value="F:ATP binding"/>
    <property type="evidence" value="ECO:0007669"/>
    <property type="project" value="UniProtKB-UniRule"/>
</dbReference>
<comment type="function">
    <text evidence="10">Catalyzes the phosphorylation of the position 2 hydroxy group of 4-diphosphocytidyl-2C-methyl-D-erythritol.</text>
</comment>
<feature type="active site" evidence="10">
    <location>
        <position position="186"/>
    </location>
</feature>
<comment type="similarity">
    <text evidence="1 10">Belongs to the GHMP kinase family. IspE subfamily.</text>
</comment>
<evidence type="ECO:0000256" key="9">
    <source>
        <dbReference type="ARBA" id="ARBA00032554"/>
    </source>
</evidence>
<evidence type="ECO:0000256" key="8">
    <source>
        <dbReference type="ARBA" id="ARBA00023229"/>
    </source>
</evidence>
<dbReference type="InterPro" id="IPR000182">
    <property type="entry name" value="GNAT_dom"/>
</dbReference>
<protein>
    <recommendedName>
        <fullName evidence="3 10">4-diphosphocytidyl-2-C-methyl-D-erythritol kinase</fullName>
        <shortName evidence="10">CMK</shortName>
        <ecNumber evidence="2 10">2.7.1.148</ecNumber>
    </recommendedName>
    <alternativeName>
        <fullName evidence="9 10">4-(cytidine-5'-diphospho)-2-C-methyl-D-erythritol kinase</fullName>
    </alternativeName>
</protein>
<evidence type="ECO:0000259" key="11">
    <source>
        <dbReference type="PROSITE" id="PS51186"/>
    </source>
</evidence>
<evidence type="ECO:0000256" key="2">
    <source>
        <dbReference type="ARBA" id="ARBA00012052"/>
    </source>
</evidence>
<dbReference type="Pfam" id="PF00288">
    <property type="entry name" value="GHMP_kinases_N"/>
    <property type="match status" value="1"/>
</dbReference>
<gene>
    <name evidence="10" type="primary">ispE</name>
    <name evidence="12" type="ORF">B1991_14655</name>
</gene>
<dbReference type="UniPathway" id="UPA00056">
    <property type="reaction ID" value="UER00094"/>
</dbReference>
<evidence type="ECO:0000256" key="4">
    <source>
        <dbReference type="ARBA" id="ARBA00022679"/>
    </source>
</evidence>
<dbReference type="HAMAP" id="MF_00061">
    <property type="entry name" value="IspE"/>
    <property type="match status" value="1"/>
</dbReference>
<dbReference type="InterPro" id="IPR014721">
    <property type="entry name" value="Ribsml_uS5_D2-typ_fold_subgr"/>
</dbReference>
<dbReference type="SUPFAM" id="SSF55729">
    <property type="entry name" value="Acyl-CoA N-acyltransferases (Nat)"/>
    <property type="match status" value="1"/>
</dbReference>
<dbReference type="SUPFAM" id="SSF54211">
    <property type="entry name" value="Ribosomal protein S5 domain 2-like"/>
    <property type="match status" value="1"/>
</dbReference>
<dbReference type="AlphaFoldDB" id="A0A4S3KCC1"/>
<evidence type="ECO:0000313" key="13">
    <source>
        <dbReference type="Proteomes" id="UP000306317"/>
    </source>
</evidence>
<evidence type="ECO:0000313" key="12">
    <source>
        <dbReference type="EMBL" id="THD06040.1"/>
    </source>
</evidence>
<dbReference type="FunFam" id="3.30.230.10:FF:000022">
    <property type="entry name" value="4-diphosphocytidyl-2-C-methyl-D-erythritol kinase"/>
    <property type="match status" value="1"/>
</dbReference>
<dbReference type="GO" id="GO:0050515">
    <property type="term" value="F:4-(cytidine 5'-diphospho)-2-C-methyl-D-erythritol kinase activity"/>
    <property type="evidence" value="ECO:0007669"/>
    <property type="project" value="UniProtKB-UniRule"/>
</dbReference>
<dbReference type="InterPro" id="IPR006204">
    <property type="entry name" value="GHMP_kinase_N_dom"/>
</dbReference>
<accession>A0A4S3KCC1</accession>
<dbReference type="SUPFAM" id="SSF55060">
    <property type="entry name" value="GHMP Kinase, C-terminal domain"/>
    <property type="match status" value="1"/>
</dbReference>
<keyword evidence="6 10" id="KW-0418">Kinase</keyword>
<evidence type="ECO:0000256" key="6">
    <source>
        <dbReference type="ARBA" id="ARBA00022777"/>
    </source>
</evidence>
<dbReference type="Proteomes" id="UP000306317">
    <property type="component" value="Unassembled WGS sequence"/>
</dbReference>
<dbReference type="PANTHER" id="PTHR43527:SF2">
    <property type="entry name" value="4-DIPHOSPHOCYTIDYL-2-C-METHYL-D-ERYTHRITOL KINASE, CHLOROPLASTIC"/>
    <property type="match status" value="1"/>
</dbReference>
<dbReference type="OrthoDB" id="9809438at2"/>
<evidence type="ECO:0000256" key="10">
    <source>
        <dbReference type="HAMAP-Rule" id="MF_00061"/>
    </source>
</evidence>
<dbReference type="CDD" id="cd04301">
    <property type="entry name" value="NAT_SF"/>
    <property type="match status" value="1"/>
</dbReference>
<dbReference type="Pfam" id="PF08544">
    <property type="entry name" value="GHMP_kinases_C"/>
    <property type="match status" value="1"/>
</dbReference>
<dbReference type="GO" id="GO:0016114">
    <property type="term" value="P:terpenoid biosynthetic process"/>
    <property type="evidence" value="ECO:0007669"/>
    <property type="project" value="UniProtKB-UniRule"/>
</dbReference>
<feature type="binding site" evidence="10">
    <location>
        <begin position="269"/>
        <end position="279"/>
    </location>
    <ligand>
        <name>ATP</name>
        <dbReference type="ChEBI" id="CHEBI:30616"/>
    </ligand>
</feature>
<evidence type="ECO:0000256" key="7">
    <source>
        <dbReference type="ARBA" id="ARBA00022840"/>
    </source>
</evidence>
<evidence type="ECO:0000256" key="3">
    <source>
        <dbReference type="ARBA" id="ARBA00017473"/>
    </source>
</evidence>
<keyword evidence="5 10" id="KW-0547">Nucleotide-binding</keyword>
<evidence type="ECO:0000256" key="5">
    <source>
        <dbReference type="ARBA" id="ARBA00022741"/>
    </source>
</evidence>
<dbReference type="GO" id="GO:0016747">
    <property type="term" value="F:acyltransferase activity, transferring groups other than amino-acyl groups"/>
    <property type="evidence" value="ECO:0007669"/>
    <property type="project" value="InterPro"/>
</dbReference>
<dbReference type="PANTHER" id="PTHR43527">
    <property type="entry name" value="4-DIPHOSPHOCYTIDYL-2-C-METHYL-D-ERYTHRITOL KINASE, CHLOROPLASTIC"/>
    <property type="match status" value="1"/>
</dbReference>
<keyword evidence="7 10" id="KW-0067">ATP-binding</keyword>
<evidence type="ECO:0000256" key="1">
    <source>
        <dbReference type="ARBA" id="ARBA00009684"/>
    </source>
</evidence>
<keyword evidence="13" id="KW-1185">Reference proteome</keyword>
<organism evidence="12 13">
    <name type="scientific">Rhodanobacter lindaniclasticus</name>
    <dbReference type="NCBI Taxonomy" id="75310"/>
    <lineage>
        <taxon>Bacteria</taxon>
        <taxon>Pseudomonadati</taxon>
        <taxon>Pseudomonadota</taxon>
        <taxon>Gammaproteobacteria</taxon>
        <taxon>Lysobacterales</taxon>
        <taxon>Rhodanobacteraceae</taxon>
        <taxon>Rhodanobacter</taxon>
    </lineage>
</organism>
<dbReference type="Pfam" id="PF00583">
    <property type="entry name" value="Acetyltransf_1"/>
    <property type="match status" value="1"/>
</dbReference>
<dbReference type="InterPro" id="IPR036554">
    <property type="entry name" value="GHMP_kinase_C_sf"/>
</dbReference>
<reference evidence="12 13" key="1">
    <citation type="submission" date="2017-02" db="EMBL/GenBank/DDBJ databases">
        <title>Whole genome sequencing of Rhodanobacter lindaniclasticus DSM 17932.</title>
        <authorList>
            <person name="Kumar S."/>
            <person name="Patil P."/>
            <person name="Patil P.B."/>
        </authorList>
    </citation>
    <scope>NUCLEOTIDE SEQUENCE [LARGE SCALE GENOMIC DNA]</scope>
    <source>
        <strain evidence="12 13">DSM 17932</strain>
    </source>
</reference>
<dbReference type="InterPro" id="IPR013750">
    <property type="entry name" value="GHMP_kinase_C_dom"/>
</dbReference>
<keyword evidence="8 10" id="KW-0414">Isoprene biosynthesis</keyword>
<dbReference type="InterPro" id="IPR016181">
    <property type="entry name" value="Acyl_CoA_acyltransferase"/>
</dbReference>
<name>A0A4S3KCC1_9GAMM</name>
<feature type="domain" description="N-acetyltransferase" evidence="11">
    <location>
        <begin position="3"/>
        <end position="171"/>
    </location>
</feature>
<keyword evidence="4 10" id="KW-0808">Transferase</keyword>
<comment type="pathway">
    <text evidence="10">Isoprenoid biosynthesis; isopentenyl diphosphate biosynthesis via DXP pathway; isopentenyl diphosphate from 1-deoxy-D-xylulose 5-phosphate: step 3/6.</text>
</comment>
<dbReference type="Gene3D" id="3.40.630.30">
    <property type="match status" value="1"/>
</dbReference>
<proteinExistence type="inferred from homology"/>
<dbReference type="EC" id="2.7.1.148" evidence="2 10"/>
<dbReference type="InterPro" id="IPR020568">
    <property type="entry name" value="Ribosomal_Su5_D2-typ_SF"/>
</dbReference>
<sequence>MNVHIDRAQPGHAAALCAIERKALQLFRGHPAWPAYAAVSMPVELLRQGIERGLVWVALDEAGDPLGFIWLDEEPGDGAIGVAEIDVLPEHGRRGIGAALLEHACAWAREAGYRRVDLGTLADVPWNAPFYARHGFAVVDKNAPAFAHARQRDREHGFPDDLRVFMSRPLAAPVRGEWTAWPAPAKLNLFLSITGRRADGYHELQTVFRLLDWGDEVRLRVRDDGEIRRLHGAQGVAEADDLVVRAARLLQQHAGCALGADIAVDKHIPMGGGLGGGSSDAATVLVALNHLWQLNLDEDGLAKLGGRLGADVPVFVRGRSAWAEGVGERLSPIQLPRRHYVVLDPREQVPTAALFQAPELTRNAPRATISSFVSGETVENAFEPVVRARYPRVVEALEWLGGFGKARLSGSGGCVFLELRSLARAHAVAERCPAAFRVHVAGGMDVSPLHQALARQRAS</sequence>
<feature type="active site" evidence="10">
    <location>
        <position position="311"/>
    </location>
</feature>
<dbReference type="RefSeq" id="WP_136259424.1">
    <property type="nucleotide sequence ID" value="NZ_MWIO01000046.1"/>
</dbReference>
<dbReference type="Gene3D" id="3.30.230.10">
    <property type="match status" value="1"/>
</dbReference>
<comment type="catalytic activity">
    <reaction evidence="10">
        <text>4-CDP-2-C-methyl-D-erythritol + ATP = 4-CDP-2-C-methyl-D-erythritol 2-phosphate + ADP + H(+)</text>
        <dbReference type="Rhea" id="RHEA:18437"/>
        <dbReference type="ChEBI" id="CHEBI:15378"/>
        <dbReference type="ChEBI" id="CHEBI:30616"/>
        <dbReference type="ChEBI" id="CHEBI:57823"/>
        <dbReference type="ChEBI" id="CHEBI:57919"/>
        <dbReference type="ChEBI" id="CHEBI:456216"/>
        <dbReference type="EC" id="2.7.1.148"/>
    </reaction>
</comment>
<comment type="caution">
    <text evidence="12">The sequence shown here is derived from an EMBL/GenBank/DDBJ whole genome shotgun (WGS) entry which is preliminary data.</text>
</comment>
<dbReference type="InterPro" id="IPR004424">
    <property type="entry name" value="IspE"/>
</dbReference>
<dbReference type="GO" id="GO:0019288">
    <property type="term" value="P:isopentenyl diphosphate biosynthetic process, methylerythritol 4-phosphate pathway"/>
    <property type="evidence" value="ECO:0007669"/>
    <property type="project" value="UniProtKB-UniRule"/>
</dbReference>
<dbReference type="EMBL" id="MWIO01000046">
    <property type="protein sequence ID" value="THD06040.1"/>
    <property type="molecule type" value="Genomic_DNA"/>
</dbReference>
<dbReference type="NCBIfam" id="TIGR00154">
    <property type="entry name" value="ispE"/>
    <property type="match status" value="1"/>
</dbReference>